<dbReference type="EMBL" id="LPZR01000098">
    <property type="protein sequence ID" value="KYO54039.1"/>
    <property type="molecule type" value="Genomic_DNA"/>
</dbReference>
<proteinExistence type="predicted"/>
<name>A0A162L9X3_9PROT</name>
<evidence type="ECO:0000313" key="2">
    <source>
        <dbReference type="Proteomes" id="UP000075787"/>
    </source>
</evidence>
<comment type="caution">
    <text evidence="1">The sequence shown here is derived from an EMBL/GenBank/DDBJ whole genome shotgun (WGS) entry which is preliminary data.</text>
</comment>
<accession>A0A162L9X3</accession>
<protein>
    <submittedName>
        <fullName evidence="1">Uncharacterized protein</fullName>
    </submittedName>
</protein>
<dbReference type="RefSeq" id="WP_062763313.1">
    <property type="nucleotide sequence ID" value="NZ_CP121027.1"/>
</dbReference>
<sequence length="96" mass="10301">MFASSSPASDLRPVPVPRVLALAEADPQRPAVESMLMGLALDDLAALHDRTRSAARAARAADDMPRLFDLVRGMKTLQRIAGARGRLLMAPPVRQG</sequence>
<gene>
    <name evidence="1" type="ORF">AUP44_25830</name>
</gene>
<organism evidence="1 2">
    <name type="scientific">Tistrella mobilis</name>
    <dbReference type="NCBI Taxonomy" id="171437"/>
    <lineage>
        <taxon>Bacteria</taxon>
        <taxon>Pseudomonadati</taxon>
        <taxon>Pseudomonadota</taxon>
        <taxon>Alphaproteobacteria</taxon>
        <taxon>Geminicoccales</taxon>
        <taxon>Geminicoccaceae</taxon>
        <taxon>Tistrella</taxon>
    </lineage>
</organism>
<reference evidence="1 2" key="1">
    <citation type="submission" date="2015-12" db="EMBL/GenBank/DDBJ databases">
        <title>Genome sequence of Tistrella mobilis MCCC 1A02139.</title>
        <authorList>
            <person name="Lu L."/>
            <person name="Lai Q."/>
            <person name="Shao Z."/>
            <person name="Qian P."/>
        </authorList>
    </citation>
    <scope>NUCLEOTIDE SEQUENCE [LARGE SCALE GENOMIC DNA]</scope>
    <source>
        <strain evidence="1 2">MCCC 1A02139</strain>
    </source>
</reference>
<dbReference type="AlphaFoldDB" id="A0A162L9X3"/>
<dbReference type="Proteomes" id="UP000075787">
    <property type="component" value="Unassembled WGS sequence"/>
</dbReference>
<dbReference type="GeneID" id="97242364"/>
<evidence type="ECO:0000313" key="1">
    <source>
        <dbReference type="EMBL" id="KYO54039.1"/>
    </source>
</evidence>